<keyword evidence="1" id="KW-0235">DNA replication</keyword>
<name>X1BH01_9ZZZZ</name>
<dbReference type="Gene3D" id="3.40.50.300">
    <property type="entry name" value="P-loop containing nucleotide triphosphate hydrolases"/>
    <property type="match status" value="1"/>
</dbReference>
<dbReference type="InterPro" id="IPR003593">
    <property type="entry name" value="AAA+_ATPase"/>
</dbReference>
<keyword evidence="3" id="KW-0067">ATP-binding</keyword>
<gene>
    <name evidence="5" type="ORF">S01H4_33545</name>
</gene>
<evidence type="ECO:0000256" key="1">
    <source>
        <dbReference type="ARBA" id="ARBA00022705"/>
    </source>
</evidence>
<organism evidence="5">
    <name type="scientific">marine sediment metagenome</name>
    <dbReference type="NCBI Taxonomy" id="412755"/>
    <lineage>
        <taxon>unclassified sequences</taxon>
        <taxon>metagenomes</taxon>
        <taxon>ecological metagenomes</taxon>
    </lineage>
</organism>
<evidence type="ECO:0000256" key="2">
    <source>
        <dbReference type="ARBA" id="ARBA00022741"/>
    </source>
</evidence>
<feature type="domain" description="AAA+ ATPase" evidence="4">
    <location>
        <begin position="33"/>
        <end position="164"/>
    </location>
</feature>
<dbReference type="GO" id="GO:0005524">
    <property type="term" value="F:ATP binding"/>
    <property type="evidence" value="ECO:0007669"/>
    <property type="project" value="UniProtKB-KW"/>
</dbReference>
<comment type="caution">
    <text evidence="5">The sequence shown here is derived from an EMBL/GenBank/DDBJ whole genome shotgun (WGS) entry which is preliminary data.</text>
</comment>
<dbReference type="InterPro" id="IPR050238">
    <property type="entry name" value="DNA_Rep/Repair_Clamp_Loader"/>
</dbReference>
<dbReference type="SMART" id="SM00382">
    <property type="entry name" value="AAA"/>
    <property type="match status" value="1"/>
</dbReference>
<dbReference type="InterPro" id="IPR003959">
    <property type="entry name" value="ATPase_AAA_core"/>
</dbReference>
<dbReference type="GO" id="GO:0006261">
    <property type="term" value="P:DNA-templated DNA replication"/>
    <property type="evidence" value="ECO:0007669"/>
    <property type="project" value="TreeGrafter"/>
</dbReference>
<dbReference type="Pfam" id="PF00004">
    <property type="entry name" value="AAA"/>
    <property type="match status" value="1"/>
</dbReference>
<evidence type="ECO:0000313" key="5">
    <source>
        <dbReference type="EMBL" id="GAG80447.1"/>
    </source>
</evidence>
<dbReference type="PANTHER" id="PTHR11669:SF20">
    <property type="entry name" value="REPLICATION FACTOR C SUBUNIT 4"/>
    <property type="match status" value="1"/>
</dbReference>
<evidence type="ECO:0000259" key="4">
    <source>
        <dbReference type="SMART" id="SM00382"/>
    </source>
</evidence>
<feature type="non-terminal residue" evidence="5">
    <location>
        <position position="183"/>
    </location>
</feature>
<dbReference type="PRINTS" id="PR00300">
    <property type="entry name" value="CLPPROTEASEA"/>
</dbReference>
<dbReference type="GO" id="GO:0006281">
    <property type="term" value="P:DNA repair"/>
    <property type="evidence" value="ECO:0007669"/>
    <property type="project" value="TreeGrafter"/>
</dbReference>
<dbReference type="CDD" id="cd00009">
    <property type="entry name" value="AAA"/>
    <property type="match status" value="1"/>
</dbReference>
<protein>
    <recommendedName>
        <fullName evidence="4">AAA+ ATPase domain-containing protein</fullName>
    </recommendedName>
</protein>
<dbReference type="GO" id="GO:0016887">
    <property type="term" value="F:ATP hydrolysis activity"/>
    <property type="evidence" value="ECO:0007669"/>
    <property type="project" value="InterPro"/>
</dbReference>
<dbReference type="AlphaFoldDB" id="X1BH01"/>
<sequence>MRLHEKHRPGDIKELVGDQKTRTWLREFAENPHARCIAFVGDTGTGKTTAAYAVAKAAGVYEDPMLGLFGPVLVEGPELTVERARELFDQHKSELRWPRKGFHVVIIEELESLHPKAIQYLKGALERAVRDWQVIVIVTSNDFSKLETAFQHRFKPRFHFSGDDNFAFAAQVRLRKIWREEMT</sequence>
<dbReference type="PANTHER" id="PTHR11669">
    <property type="entry name" value="REPLICATION FACTOR C / DNA POLYMERASE III GAMMA-TAU SUBUNIT"/>
    <property type="match status" value="1"/>
</dbReference>
<proteinExistence type="predicted"/>
<accession>X1BH01</accession>
<dbReference type="InterPro" id="IPR027417">
    <property type="entry name" value="P-loop_NTPase"/>
</dbReference>
<reference evidence="5" key="1">
    <citation type="journal article" date="2014" name="Front. Microbiol.">
        <title>High frequency of phylogenetically diverse reductive dehalogenase-homologous genes in deep subseafloor sedimentary metagenomes.</title>
        <authorList>
            <person name="Kawai M."/>
            <person name="Futagami T."/>
            <person name="Toyoda A."/>
            <person name="Takaki Y."/>
            <person name="Nishi S."/>
            <person name="Hori S."/>
            <person name="Arai W."/>
            <person name="Tsubouchi T."/>
            <person name="Morono Y."/>
            <person name="Uchiyama I."/>
            <person name="Ito T."/>
            <person name="Fujiyama A."/>
            <person name="Inagaki F."/>
            <person name="Takami H."/>
        </authorList>
    </citation>
    <scope>NUCLEOTIDE SEQUENCE</scope>
    <source>
        <strain evidence="5">Expedition CK06-06</strain>
    </source>
</reference>
<evidence type="ECO:0000256" key="3">
    <source>
        <dbReference type="ARBA" id="ARBA00022840"/>
    </source>
</evidence>
<dbReference type="SUPFAM" id="SSF52540">
    <property type="entry name" value="P-loop containing nucleoside triphosphate hydrolases"/>
    <property type="match status" value="1"/>
</dbReference>
<dbReference type="EMBL" id="BART01017668">
    <property type="protein sequence ID" value="GAG80447.1"/>
    <property type="molecule type" value="Genomic_DNA"/>
</dbReference>
<dbReference type="GO" id="GO:0005663">
    <property type="term" value="C:DNA replication factor C complex"/>
    <property type="evidence" value="ECO:0007669"/>
    <property type="project" value="TreeGrafter"/>
</dbReference>
<keyword evidence="2" id="KW-0547">Nucleotide-binding</keyword>
<dbReference type="GO" id="GO:0003689">
    <property type="term" value="F:DNA clamp loader activity"/>
    <property type="evidence" value="ECO:0007669"/>
    <property type="project" value="TreeGrafter"/>
</dbReference>
<dbReference type="InterPro" id="IPR001270">
    <property type="entry name" value="ClpA/B"/>
</dbReference>